<feature type="region of interest" description="Disordered" evidence="1">
    <location>
        <begin position="64"/>
        <end position="109"/>
    </location>
</feature>
<evidence type="ECO:0000256" key="1">
    <source>
        <dbReference type="SAM" id="MobiDB-lite"/>
    </source>
</evidence>
<accession>A0A8R1IDR2</accession>
<sequence length="109" mass="11863">MVEEEDQPIARPPLVPYLVTLHFLPSLFASLFSLPTLAILSDMSFIPEAIDPAALMSLLMQSSSSKSSTPLDTHSEGSESPDSTASNCSEPSAKRRRKPESEWSELIVS</sequence>
<dbReference type="AlphaFoldDB" id="A0A8R1IDR2"/>
<evidence type="ECO:0000313" key="3">
    <source>
        <dbReference type="EnsemblMetazoa" id="CJA34060.1"/>
    </source>
</evidence>
<dbReference type="Proteomes" id="UP000005237">
    <property type="component" value="Unassembled WGS sequence"/>
</dbReference>
<evidence type="ECO:0000313" key="4">
    <source>
        <dbReference type="Proteomes" id="UP000005237"/>
    </source>
</evidence>
<name>A0A8R1IDR2_CAEJA</name>
<keyword evidence="2" id="KW-1133">Transmembrane helix</keyword>
<protein>
    <submittedName>
        <fullName evidence="3">Uncharacterized protein</fullName>
    </submittedName>
</protein>
<keyword evidence="2" id="KW-0812">Transmembrane</keyword>
<reference evidence="3" key="2">
    <citation type="submission" date="2022-06" db="UniProtKB">
        <authorList>
            <consortium name="EnsemblMetazoa"/>
        </authorList>
    </citation>
    <scope>IDENTIFICATION</scope>
    <source>
        <strain evidence="3">DF5081</strain>
    </source>
</reference>
<feature type="compositionally biased region" description="Polar residues" evidence="1">
    <location>
        <begin position="78"/>
        <end position="90"/>
    </location>
</feature>
<dbReference type="EnsemblMetazoa" id="CJA34060.1">
    <property type="protein sequence ID" value="CJA34060.1"/>
    <property type="gene ID" value="WBGene00209907"/>
</dbReference>
<evidence type="ECO:0000256" key="2">
    <source>
        <dbReference type="SAM" id="Phobius"/>
    </source>
</evidence>
<feature type="transmembrane region" description="Helical" evidence="2">
    <location>
        <begin position="20"/>
        <end position="40"/>
    </location>
</feature>
<proteinExistence type="predicted"/>
<keyword evidence="2" id="KW-0472">Membrane</keyword>
<organism evidence="3 4">
    <name type="scientific">Caenorhabditis japonica</name>
    <dbReference type="NCBI Taxonomy" id="281687"/>
    <lineage>
        <taxon>Eukaryota</taxon>
        <taxon>Metazoa</taxon>
        <taxon>Ecdysozoa</taxon>
        <taxon>Nematoda</taxon>
        <taxon>Chromadorea</taxon>
        <taxon>Rhabditida</taxon>
        <taxon>Rhabditina</taxon>
        <taxon>Rhabditomorpha</taxon>
        <taxon>Rhabditoidea</taxon>
        <taxon>Rhabditidae</taxon>
        <taxon>Peloderinae</taxon>
        <taxon>Caenorhabditis</taxon>
    </lineage>
</organism>
<reference evidence="4" key="1">
    <citation type="submission" date="2010-08" db="EMBL/GenBank/DDBJ databases">
        <authorList>
            <consortium name="Caenorhabditis japonica Sequencing Consortium"/>
            <person name="Wilson R.K."/>
        </authorList>
    </citation>
    <scope>NUCLEOTIDE SEQUENCE [LARGE SCALE GENOMIC DNA]</scope>
    <source>
        <strain evidence="4">DF5081</strain>
    </source>
</reference>
<keyword evidence="4" id="KW-1185">Reference proteome</keyword>